<dbReference type="InterPro" id="IPR008974">
    <property type="entry name" value="TRAF-like"/>
</dbReference>
<name>A0A1Y2BA27_9FUNG</name>
<dbReference type="OrthoDB" id="1883087at2759"/>
<dbReference type="AlphaFoldDB" id="A0A1Y2BA27"/>
<gene>
    <name evidence="2" type="ORF">LY90DRAFT_512406</name>
</gene>
<reference evidence="2 3" key="1">
    <citation type="submission" date="2016-08" db="EMBL/GenBank/DDBJ databases">
        <title>A Parts List for Fungal Cellulosomes Revealed by Comparative Genomics.</title>
        <authorList>
            <consortium name="DOE Joint Genome Institute"/>
            <person name="Haitjema C.H."/>
            <person name="Gilmore S.P."/>
            <person name="Henske J.K."/>
            <person name="Solomon K.V."/>
            <person name="De Groot R."/>
            <person name="Kuo A."/>
            <person name="Mondo S.J."/>
            <person name="Salamov A.A."/>
            <person name="Labutti K."/>
            <person name="Zhao Z."/>
            <person name="Chiniquy J."/>
            <person name="Barry K."/>
            <person name="Brewer H.M."/>
            <person name="Purvine S.O."/>
            <person name="Wright A.T."/>
            <person name="Boxma B."/>
            <person name="Van Alen T."/>
            <person name="Hackstein J.H."/>
            <person name="Baker S.E."/>
            <person name="Grigoriev I.V."/>
            <person name="O'Malley M.A."/>
        </authorList>
    </citation>
    <scope>NUCLEOTIDE SEQUENCE [LARGE SCALE GENOMIC DNA]</scope>
    <source>
        <strain evidence="2 3">G1</strain>
    </source>
</reference>
<dbReference type="STRING" id="1754190.A0A1Y2BA27"/>
<dbReference type="PROSITE" id="PS50144">
    <property type="entry name" value="MATH"/>
    <property type="match status" value="1"/>
</dbReference>
<accession>A0A1Y2BA27</accession>
<sequence length="333" mass="39833">MAMIDRSLYKSKLRKLLNDDTNYPILKEDYYGIQIENFVEFLNINNCNFVKEFFINNCKWQLQIKADKQNNIDNEYLDISLTNLNIKKDTNKLIFLKIVLSIREYEDPSNFLACNQSPYLISKNDKYNKLGYTFFKKRIKGDEYEKLKNLIKNDIIMIDIFFRFYKIDDIYETYIDELKSHITKRKYGKRNIVKSGNYYEWVIDDWNKINDWIFSPVFNVGGYRWVLSLNIDKSGFISLNLKNLENFPFNGDDSINIKCNFGFRNINNFSLYRIKPLSIFNAYHSFNKVVDSFLIRNYINESELFNTNNKVNKSIIENNKVIISIYLYLYKGS</sequence>
<keyword evidence="3" id="KW-1185">Reference proteome</keyword>
<dbReference type="Proteomes" id="UP000193920">
    <property type="component" value="Unassembled WGS sequence"/>
</dbReference>
<evidence type="ECO:0000313" key="2">
    <source>
        <dbReference type="EMBL" id="ORY31699.1"/>
    </source>
</evidence>
<evidence type="ECO:0000259" key="1">
    <source>
        <dbReference type="PROSITE" id="PS50144"/>
    </source>
</evidence>
<dbReference type="EMBL" id="MCOG01000168">
    <property type="protein sequence ID" value="ORY31699.1"/>
    <property type="molecule type" value="Genomic_DNA"/>
</dbReference>
<comment type="caution">
    <text evidence="2">The sequence shown here is derived from an EMBL/GenBank/DDBJ whole genome shotgun (WGS) entry which is preliminary data.</text>
</comment>
<proteinExistence type="predicted"/>
<evidence type="ECO:0000313" key="3">
    <source>
        <dbReference type="Proteomes" id="UP000193920"/>
    </source>
</evidence>
<dbReference type="SUPFAM" id="SSF49599">
    <property type="entry name" value="TRAF domain-like"/>
    <property type="match status" value="1"/>
</dbReference>
<feature type="domain" description="MATH" evidence="1">
    <location>
        <begin position="196"/>
        <end position="327"/>
    </location>
</feature>
<protein>
    <recommendedName>
        <fullName evidence="1">MATH domain-containing protein</fullName>
    </recommendedName>
</protein>
<organism evidence="2 3">
    <name type="scientific">Neocallimastix californiae</name>
    <dbReference type="NCBI Taxonomy" id="1754190"/>
    <lineage>
        <taxon>Eukaryota</taxon>
        <taxon>Fungi</taxon>
        <taxon>Fungi incertae sedis</taxon>
        <taxon>Chytridiomycota</taxon>
        <taxon>Chytridiomycota incertae sedis</taxon>
        <taxon>Neocallimastigomycetes</taxon>
        <taxon>Neocallimastigales</taxon>
        <taxon>Neocallimastigaceae</taxon>
        <taxon>Neocallimastix</taxon>
    </lineage>
</organism>
<dbReference type="InterPro" id="IPR002083">
    <property type="entry name" value="MATH/TRAF_dom"/>
</dbReference>
<dbReference type="Gene3D" id="2.60.210.10">
    <property type="entry name" value="Apoptosis, Tumor Necrosis Factor Receptor Associated Protein 2, Chain A"/>
    <property type="match status" value="2"/>
</dbReference>